<evidence type="ECO:0000313" key="2">
    <source>
        <dbReference type="Proteomes" id="UP000298061"/>
    </source>
</evidence>
<comment type="caution">
    <text evidence="1">The sequence shown here is derived from an EMBL/GenBank/DDBJ whole genome shotgun (WGS) entry which is preliminary data.</text>
</comment>
<reference evidence="1 2" key="1">
    <citation type="submission" date="2019-02" db="EMBL/GenBank/DDBJ databases">
        <title>Genome sequencing of the rare red list fungi Hericium alpestre (H. flagellum).</title>
        <authorList>
            <person name="Buettner E."/>
            <person name="Kellner H."/>
        </authorList>
    </citation>
    <scope>NUCLEOTIDE SEQUENCE [LARGE SCALE GENOMIC DNA]</scope>
    <source>
        <strain evidence="1 2">DSM 108284</strain>
    </source>
</reference>
<keyword evidence="2" id="KW-1185">Reference proteome</keyword>
<dbReference type="AlphaFoldDB" id="A0A4Y9ZX32"/>
<dbReference type="EMBL" id="SFCI01000626">
    <property type="protein sequence ID" value="TFY78730.1"/>
    <property type="molecule type" value="Genomic_DNA"/>
</dbReference>
<proteinExistence type="predicted"/>
<evidence type="ECO:0000313" key="1">
    <source>
        <dbReference type="EMBL" id="TFY78730.1"/>
    </source>
</evidence>
<protein>
    <submittedName>
        <fullName evidence="1">Uncharacterized protein</fullName>
    </submittedName>
</protein>
<accession>A0A4Y9ZX32</accession>
<sequence length="66" mass="7600">MAVIHISAQEGIPEPLLICVIEWRRDHVEISTLHFVRPQGEADFLTHTALYAAIHLRRSQIHIDAY</sequence>
<name>A0A4Y9ZX32_9AGAM</name>
<gene>
    <name evidence="1" type="ORF">EWM64_g5282</name>
</gene>
<organism evidence="1 2">
    <name type="scientific">Hericium alpestre</name>
    <dbReference type="NCBI Taxonomy" id="135208"/>
    <lineage>
        <taxon>Eukaryota</taxon>
        <taxon>Fungi</taxon>
        <taxon>Dikarya</taxon>
        <taxon>Basidiomycota</taxon>
        <taxon>Agaricomycotina</taxon>
        <taxon>Agaricomycetes</taxon>
        <taxon>Russulales</taxon>
        <taxon>Hericiaceae</taxon>
        <taxon>Hericium</taxon>
    </lineage>
</organism>
<dbReference type="Proteomes" id="UP000298061">
    <property type="component" value="Unassembled WGS sequence"/>
</dbReference>